<dbReference type="Pfam" id="PF07690">
    <property type="entry name" value="MFS_1"/>
    <property type="match status" value="1"/>
</dbReference>
<feature type="domain" description="Major facilitator superfamily (MFS) profile" evidence="7">
    <location>
        <begin position="35"/>
        <end position="490"/>
    </location>
</feature>
<keyword evidence="3 6" id="KW-0812">Transmembrane</keyword>
<feature type="transmembrane region" description="Helical" evidence="6">
    <location>
        <begin position="256"/>
        <end position="273"/>
    </location>
</feature>
<dbReference type="PANTHER" id="PTHR42718">
    <property type="entry name" value="MAJOR FACILITATOR SUPERFAMILY MULTIDRUG TRANSPORTER MFSC"/>
    <property type="match status" value="1"/>
</dbReference>
<dbReference type="Proteomes" id="UP001212152">
    <property type="component" value="Unassembled WGS sequence"/>
</dbReference>
<protein>
    <recommendedName>
        <fullName evidence="7">Major facilitator superfamily (MFS) profile domain-containing protein</fullName>
    </recommendedName>
</protein>
<feature type="transmembrane region" description="Helical" evidence="6">
    <location>
        <begin position="162"/>
        <end position="183"/>
    </location>
</feature>
<dbReference type="PANTHER" id="PTHR42718:SF9">
    <property type="entry name" value="MAJOR FACILITATOR SUPERFAMILY MULTIDRUG TRANSPORTER MFSC"/>
    <property type="match status" value="1"/>
</dbReference>
<feature type="transmembrane region" description="Helical" evidence="6">
    <location>
        <begin position="70"/>
        <end position="89"/>
    </location>
</feature>
<dbReference type="GO" id="GO:0016020">
    <property type="term" value="C:membrane"/>
    <property type="evidence" value="ECO:0007669"/>
    <property type="project" value="UniProtKB-SubCell"/>
</dbReference>
<feature type="transmembrane region" description="Helical" evidence="6">
    <location>
        <begin position="33"/>
        <end position="58"/>
    </location>
</feature>
<gene>
    <name evidence="8" type="ORF">HDU87_001787</name>
</gene>
<dbReference type="InterPro" id="IPR011701">
    <property type="entry name" value="MFS"/>
</dbReference>
<feature type="transmembrane region" description="Helical" evidence="6">
    <location>
        <begin position="466"/>
        <end position="486"/>
    </location>
</feature>
<organism evidence="8 9">
    <name type="scientific">Geranomyces variabilis</name>
    <dbReference type="NCBI Taxonomy" id="109894"/>
    <lineage>
        <taxon>Eukaryota</taxon>
        <taxon>Fungi</taxon>
        <taxon>Fungi incertae sedis</taxon>
        <taxon>Chytridiomycota</taxon>
        <taxon>Chytridiomycota incertae sedis</taxon>
        <taxon>Chytridiomycetes</taxon>
        <taxon>Spizellomycetales</taxon>
        <taxon>Powellomycetaceae</taxon>
        <taxon>Geranomyces</taxon>
    </lineage>
</organism>
<keyword evidence="4 6" id="KW-1133">Transmembrane helix</keyword>
<keyword evidence="9" id="KW-1185">Reference proteome</keyword>
<evidence type="ECO:0000256" key="1">
    <source>
        <dbReference type="ARBA" id="ARBA00004141"/>
    </source>
</evidence>
<comment type="subcellular location">
    <subcellularLocation>
        <location evidence="1">Membrane</location>
        <topology evidence="1">Multi-pass membrane protein</topology>
    </subcellularLocation>
</comment>
<proteinExistence type="predicted"/>
<dbReference type="SUPFAM" id="SSF103473">
    <property type="entry name" value="MFS general substrate transporter"/>
    <property type="match status" value="1"/>
</dbReference>
<dbReference type="GO" id="GO:0022857">
    <property type="term" value="F:transmembrane transporter activity"/>
    <property type="evidence" value="ECO:0007669"/>
    <property type="project" value="InterPro"/>
</dbReference>
<dbReference type="EMBL" id="JADGJQ010000015">
    <property type="protein sequence ID" value="KAJ3180674.1"/>
    <property type="molecule type" value="Genomic_DNA"/>
</dbReference>
<evidence type="ECO:0000256" key="3">
    <source>
        <dbReference type="ARBA" id="ARBA00022692"/>
    </source>
</evidence>
<evidence type="ECO:0000313" key="9">
    <source>
        <dbReference type="Proteomes" id="UP001212152"/>
    </source>
</evidence>
<feature type="transmembrane region" description="Helical" evidence="6">
    <location>
        <begin position="224"/>
        <end position="244"/>
    </location>
</feature>
<feature type="transmembrane region" description="Helical" evidence="6">
    <location>
        <begin position="294"/>
        <end position="313"/>
    </location>
</feature>
<reference evidence="8" key="1">
    <citation type="submission" date="2020-05" db="EMBL/GenBank/DDBJ databases">
        <title>Phylogenomic resolution of chytrid fungi.</title>
        <authorList>
            <person name="Stajich J.E."/>
            <person name="Amses K."/>
            <person name="Simmons R."/>
            <person name="Seto K."/>
            <person name="Myers J."/>
            <person name="Bonds A."/>
            <person name="Quandt C.A."/>
            <person name="Barry K."/>
            <person name="Liu P."/>
            <person name="Grigoriev I."/>
            <person name="Longcore J.E."/>
            <person name="James T.Y."/>
        </authorList>
    </citation>
    <scope>NUCLEOTIDE SEQUENCE</scope>
    <source>
        <strain evidence="8">JEL0379</strain>
    </source>
</reference>
<evidence type="ECO:0000256" key="4">
    <source>
        <dbReference type="ARBA" id="ARBA00022989"/>
    </source>
</evidence>
<dbReference type="Gene3D" id="1.20.1250.20">
    <property type="entry name" value="MFS general substrate transporter like domains"/>
    <property type="match status" value="1"/>
</dbReference>
<evidence type="ECO:0000313" key="8">
    <source>
        <dbReference type="EMBL" id="KAJ3180674.1"/>
    </source>
</evidence>
<feature type="transmembrane region" description="Helical" evidence="6">
    <location>
        <begin position="101"/>
        <end position="123"/>
    </location>
</feature>
<evidence type="ECO:0000259" key="7">
    <source>
        <dbReference type="PROSITE" id="PS50850"/>
    </source>
</evidence>
<dbReference type="Gene3D" id="1.20.1720.10">
    <property type="entry name" value="Multidrug resistance protein D"/>
    <property type="match status" value="1"/>
</dbReference>
<evidence type="ECO:0000256" key="5">
    <source>
        <dbReference type="ARBA" id="ARBA00023136"/>
    </source>
</evidence>
<dbReference type="InterPro" id="IPR020846">
    <property type="entry name" value="MFS_dom"/>
</dbReference>
<name>A0AAD5TPD8_9FUNG</name>
<dbReference type="AlphaFoldDB" id="A0AAD5TPD8"/>
<dbReference type="InterPro" id="IPR036259">
    <property type="entry name" value="MFS_trans_sf"/>
</dbReference>
<sequence>MTASLDGTITAPSVEMTNEKQPSVQQPSRRQTIAIMLVACSANFLTIYASGAVTIALPTIAAEFDIQESQLQWVISAYALTFAGFLLILGRLADIYGQKKIFILGMIWFAVWSIVCGLMHNIIGLDIARALQGMGAAASGPSAAGMLGKYFHGRPVARNRAFSIFGATNPIGFVAGMFIGGVFTQTIGWRWVFHLCGIVSMLVVLLAVFGISRDEIHPDIDRRVDWIGAILGTVGIVLLTYAVSAGNTDGWGSPQIIISFILSVLLLVGFIVYEHRCPYALLPLSLFKRPGFGAIVLVLFSVQWTFGGTYLFHLTLAFQKVYNMSPIVTALHLSPLTIMGAIAALFSAYMILNFQRPKLAISGCMLLMAVAAGLFAFVHVDTSYWRVIFPSELIVIIGYELVYNYANILVQTSVGPHQQSLASGVFATTAQIANGIGLAVETTVSSAVNNSQAPNGGPDLLMGYRVAMLVAGGLQFAGVIFSAIFIPRDMPEEEGSDSIDGLVGSPSELVVAPTEPAMEVPALARRMSGRSSEKVAEEGGVVLNEIKPGV</sequence>
<feature type="transmembrane region" description="Helical" evidence="6">
    <location>
        <begin position="189"/>
        <end position="212"/>
    </location>
</feature>
<dbReference type="PROSITE" id="PS50850">
    <property type="entry name" value="MFS"/>
    <property type="match status" value="1"/>
</dbReference>
<feature type="transmembrane region" description="Helical" evidence="6">
    <location>
        <begin position="333"/>
        <end position="352"/>
    </location>
</feature>
<feature type="transmembrane region" description="Helical" evidence="6">
    <location>
        <begin position="129"/>
        <end position="150"/>
    </location>
</feature>
<accession>A0AAD5TPD8</accession>
<evidence type="ECO:0000256" key="2">
    <source>
        <dbReference type="ARBA" id="ARBA00022448"/>
    </source>
</evidence>
<keyword evidence="5 6" id="KW-0472">Membrane</keyword>
<evidence type="ECO:0000256" key="6">
    <source>
        <dbReference type="SAM" id="Phobius"/>
    </source>
</evidence>
<comment type="caution">
    <text evidence="8">The sequence shown here is derived from an EMBL/GenBank/DDBJ whole genome shotgun (WGS) entry which is preliminary data.</text>
</comment>
<keyword evidence="2" id="KW-0813">Transport</keyword>
<feature type="transmembrane region" description="Helical" evidence="6">
    <location>
        <begin position="359"/>
        <end position="380"/>
    </location>
</feature>